<evidence type="ECO:0000313" key="2">
    <source>
        <dbReference type="Proteomes" id="UP000002572"/>
    </source>
</evidence>
<dbReference type="KEGG" id="din:Selin_1968"/>
<keyword evidence="2" id="KW-1185">Reference proteome</keyword>
<dbReference type="EMBL" id="CP002432">
    <property type="protein sequence ID" value="ADU66695.1"/>
    <property type="molecule type" value="Genomic_DNA"/>
</dbReference>
<accession>E6W2E5</accession>
<dbReference type="HOGENOM" id="CLU_2154283_0_0_0"/>
<name>E6W2E5_DESIS</name>
<dbReference type="AlphaFoldDB" id="E6W2E5"/>
<evidence type="ECO:0000313" key="1">
    <source>
        <dbReference type="EMBL" id="ADU66695.1"/>
    </source>
</evidence>
<dbReference type="Proteomes" id="UP000002572">
    <property type="component" value="Chromosome"/>
</dbReference>
<reference evidence="1 2" key="1">
    <citation type="submission" date="2010-12" db="EMBL/GenBank/DDBJ databases">
        <title>Complete sequence of Desulfurispirillum indicum S5.</title>
        <authorList>
            <consortium name="US DOE Joint Genome Institute"/>
            <person name="Lucas S."/>
            <person name="Copeland A."/>
            <person name="Lapidus A."/>
            <person name="Cheng J.-F."/>
            <person name="Goodwin L."/>
            <person name="Pitluck S."/>
            <person name="Chertkov O."/>
            <person name="Held B."/>
            <person name="Detter J.C."/>
            <person name="Han C."/>
            <person name="Tapia R."/>
            <person name="Land M."/>
            <person name="Hauser L."/>
            <person name="Kyrpides N."/>
            <person name="Ivanova N."/>
            <person name="Mikhailova N."/>
            <person name="Haggblom M."/>
            <person name="Rauschenbach I."/>
            <person name="Bini E."/>
            <person name="Woyke T."/>
        </authorList>
    </citation>
    <scope>NUCLEOTIDE SEQUENCE [LARGE SCALE GENOMIC DNA]</scope>
    <source>
        <strain evidence="2">ATCC BAA-1389 / DSM 22839 / S5</strain>
    </source>
</reference>
<organism evidence="1 2">
    <name type="scientific">Desulfurispirillum indicum (strain ATCC BAA-1389 / DSM 22839 / S5)</name>
    <dbReference type="NCBI Taxonomy" id="653733"/>
    <lineage>
        <taxon>Bacteria</taxon>
        <taxon>Pseudomonadati</taxon>
        <taxon>Chrysiogenota</taxon>
        <taxon>Chrysiogenia</taxon>
        <taxon>Chrysiogenales</taxon>
        <taxon>Chrysiogenaceae</taxon>
        <taxon>Desulfurispirillum</taxon>
    </lineage>
</organism>
<gene>
    <name evidence="1" type="ordered locus">Selin_1968</name>
</gene>
<protein>
    <submittedName>
        <fullName evidence="1">Uncharacterized protein</fullName>
    </submittedName>
</protein>
<sequence length="111" mass="12763">MNRQQVIQDTLKAIGQKNKELQKKRGTYIREKYRHVPLLLKLLSDKKSLERPELAELAKHRYIIISHGQIIPSMKGYRHLYAYLMYLESTGASSGSDYGRLISSLFGVEPG</sequence>
<dbReference type="InParanoid" id="E6W2E5"/>
<proteinExistence type="predicted"/>
<dbReference type="OrthoDB" id="9933671at2"/>
<dbReference type="RefSeq" id="WP_013506575.1">
    <property type="nucleotide sequence ID" value="NC_014836.1"/>
</dbReference>